<dbReference type="EMBL" id="DTGT01000002">
    <property type="protein sequence ID" value="HGH59667.1"/>
    <property type="molecule type" value="Genomic_DNA"/>
</dbReference>
<dbReference type="AlphaFoldDB" id="A0A7C4AQ52"/>
<dbReference type="PANTHER" id="PTHR43861">
    <property type="entry name" value="TRANS-ACONITATE 2-METHYLTRANSFERASE-RELATED"/>
    <property type="match status" value="1"/>
</dbReference>
<gene>
    <name evidence="2" type="ORF">ENV54_00045</name>
</gene>
<accession>A0A7C4AQ52</accession>
<feature type="domain" description="Methyltransferase type 11" evidence="1">
    <location>
        <begin position="47"/>
        <end position="143"/>
    </location>
</feature>
<dbReference type="GO" id="GO:0032259">
    <property type="term" value="P:methylation"/>
    <property type="evidence" value="ECO:0007669"/>
    <property type="project" value="UniProtKB-KW"/>
</dbReference>
<dbReference type="InterPro" id="IPR013216">
    <property type="entry name" value="Methyltransf_11"/>
</dbReference>
<protein>
    <submittedName>
        <fullName evidence="2">Class I SAM-dependent methyltransferase</fullName>
    </submittedName>
</protein>
<dbReference type="InterPro" id="IPR029063">
    <property type="entry name" value="SAM-dependent_MTases_sf"/>
</dbReference>
<dbReference type="Pfam" id="PF08241">
    <property type="entry name" value="Methyltransf_11"/>
    <property type="match status" value="1"/>
</dbReference>
<keyword evidence="2" id="KW-0489">Methyltransferase</keyword>
<comment type="caution">
    <text evidence="2">The sequence shown here is derived from an EMBL/GenBank/DDBJ whole genome shotgun (WGS) entry which is preliminary data.</text>
</comment>
<dbReference type="GO" id="GO:0008757">
    <property type="term" value="F:S-adenosylmethionine-dependent methyltransferase activity"/>
    <property type="evidence" value="ECO:0007669"/>
    <property type="project" value="InterPro"/>
</dbReference>
<dbReference type="CDD" id="cd02440">
    <property type="entry name" value="AdoMet_MTases"/>
    <property type="match status" value="1"/>
</dbReference>
<name>A0A7C4AQ52_9BACT</name>
<reference evidence="2" key="1">
    <citation type="journal article" date="2020" name="mSystems">
        <title>Genome- and Community-Level Interaction Insights into Carbon Utilization and Element Cycling Functions of Hydrothermarchaeota in Hydrothermal Sediment.</title>
        <authorList>
            <person name="Zhou Z."/>
            <person name="Liu Y."/>
            <person name="Xu W."/>
            <person name="Pan J."/>
            <person name="Luo Z.H."/>
            <person name="Li M."/>
        </authorList>
    </citation>
    <scope>NUCLEOTIDE SEQUENCE [LARGE SCALE GENOMIC DNA]</scope>
    <source>
        <strain evidence="2">SpSt-769</strain>
    </source>
</reference>
<evidence type="ECO:0000313" key="2">
    <source>
        <dbReference type="EMBL" id="HGH59667.1"/>
    </source>
</evidence>
<dbReference type="SUPFAM" id="SSF53335">
    <property type="entry name" value="S-adenosyl-L-methionine-dependent methyltransferases"/>
    <property type="match status" value="1"/>
</dbReference>
<sequence length="205" mass="23275">MNHIKAAFFDTQVNEVWAASEYDEVELWKIERMMNLAGVFHGAQIIEPGCGIGRLTRILSSKIGRHGHVLACDISQAMIDRCRVQPFEYDNVSFICCGIEEYTFAQGSYDIVICHNVFPHFDDKESCVRHLARALKQAGKFVVFHFHNSAWINDLHRKTHPCVFNDLIPGPDEMKRLFGANGLGIDHFTDDENGYLLVASFVRGN</sequence>
<organism evidence="2">
    <name type="scientific">Desulfomonile tiedjei</name>
    <dbReference type="NCBI Taxonomy" id="2358"/>
    <lineage>
        <taxon>Bacteria</taxon>
        <taxon>Pseudomonadati</taxon>
        <taxon>Thermodesulfobacteriota</taxon>
        <taxon>Desulfomonilia</taxon>
        <taxon>Desulfomonilales</taxon>
        <taxon>Desulfomonilaceae</taxon>
        <taxon>Desulfomonile</taxon>
    </lineage>
</organism>
<proteinExistence type="predicted"/>
<keyword evidence="2" id="KW-0808">Transferase</keyword>
<dbReference type="Gene3D" id="3.40.50.150">
    <property type="entry name" value="Vaccinia Virus protein VP39"/>
    <property type="match status" value="1"/>
</dbReference>
<evidence type="ECO:0000259" key="1">
    <source>
        <dbReference type="Pfam" id="PF08241"/>
    </source>
</evidence>